<proteinExistence type="predicted"/>
<dbReference type="EMBL" id="BMAT01007294">
    <property type="protein sequence ID" value="GFR61629.1"/>
    <property type="molecule type" value="Genomic_DNA"/>
</dbReference>
<organism evidence="2 3">
    <name type="scientific">Elysia marginata</name>
    <dbReference type="NCBI Taxonomy" id="1093978"/>
    <lineage>
        <taxon>Eukaryota</taxon>
        <taxon>Metazoa</taxon>
        <taxon>Spiralia</taxon>
        <taxon>Lophotrochozoa</taxon>
        <taxon>Mollusca</taxon>
        <taxon>Gastropoda</taxon>
        <taxon>Heterobranchia</taxon>
        <taxon>Euthyneura</taxon>
        <taxon>Panpulmonata</taxon>
        <taxon>Sacoglossa</taxon>
        <taxon>Placobranchoidea</taxon>
        <taxon>Plakobranchidae</taxon>
        <taxon>Elysia</taxon>
    </lineage>
</organism>
<evidence type="ECO:0000259" key="1">
    <source>
        <dbReference type="Pfam" id="PF13843"/>
    </source>
</evidence>
<keyword evidence="3" id="KW-1185">Reference proteome</keyword>
<dbReference type="AlphaFoldDB" id="A0AAV4ELY2"/>
<accession>A0AAV4ELY2</accession>
<sequence>MVAWRGNLSFRVYNPNKPDKFGIKVFELCDSSTAYCCNLEFYTGRTVASSHGATFVGVVNRLISPYLRCDRTLYVDNYNTSPNLFSHLEENSTLACGTMRQNRKNGPHKNMAPKLKKGDKTVNILTDGNLNYIHFMDWKEVRVLTTAHGANSIYTGKTNLVTKEPIVKFEAVHQYNQFMGAVDRSDQIV</sequence>
<reference evidence="2 3" key="1">
    <citation type="journal article" date="2021" name="Elife">
        <title>Chloroplast acquisition without the gene transfer in kleptoplastic sea slugs, Plakobranchus ocellatus.</title>
        <authorList>
            <person name="Maeda T."/>
            <person name="Takahashi S."/>
            <person name="Yoshida T."/>
            <person name="Shimamura S."/>
            <person name="Takaki Y."/>
            <person name="Nagai Y."/>
            <person name="Toyoda A."/>
            <person name="Suzuki Y."/>
            <person name="Arimoto A."/>
            <person name="Ishii H."/>
            <person name="Satoh N."/>
            <person name="Nishiyama T."/>
            <person name="Hasebe M."/>
            <person name="Maruyama T."/>
            <person name="Minagawa J."/>
            <person name="Obokata J."/>
            <person name="Shigenobu S."/>
        </authorList>
    </citation>
    <scope>NUCLEOTIDE SEQUENCE [LARGE SCALE GENOMIC DNA]</scope>
</reference>
<dbReference type="PANTHER" id="PTHR46599:SF3">
    <property type="entry name" value="PIGGYBAC TRANSPOSABLE ELEMENT-DERIVED PROTEIN 4"/>
    <property type="match status" value="1"/>
</dbReference>
<dbReference type="Proteomes" id="UP000762676">
    <property type="component" value="Unassembled WGS sequence"/>
</dbReference>
<comment type="caution">
    <text evidence="2">The sequence shown here is derived from an EMBL/GenBank/DDBJ whole genome shotgun (WGS) entry which is preliminary data.</text>
</comment>
<dbReference type="InterPro" id="IPR029526">
    <property type="entry name" value="PGBD"/>
</dbReference>
<feature type="domain" description="PiggyBac transposable element-derived protein" evidence="1">
    <location>
        <begin position="1"/>
        <end position="188"/>
    </location>
</feature>
<name>A0AAV4ELY2_9GAST</name>
<dbReference type="PANTHER" id="PTHR46599">
    <property type="entry name" value="PIGGYBAC TRANSPOSABLE ELEMENT-DERIVED PROTEIN 4"/>
    <property type="match status" value="1"/>
</dbReference>
<evidence type="ECO:0000313" key="3">
    <source>
        <dbReference type="Proteomes" id="UP000762676"/>
    </source>
</evidence>
<dbReference type="Pfam" id="PF13843">
    <property type="entry name" value="DDE_Tnp_1_7"/>
    <property type="match status" value="1"/>
</dbReference>
<evidence type="ECO:0000313" key="2">
    <source>
        <dbReference type="EMBL" id="GFR61629.1"/>
    </source>
</evidence>
<protein>
    <submittedName>
        <fullName evidence="2">PiggyBac transposable element-derived protein 4-like</fullName>
    </submittedName>
</protein>
<gene>
    <name evidence="2" type="ORF">ElyMa_003562100</name>
</gene>